<feature type="compositionally biased region" description="Low complexity" evidence="1">
    <location>
        <begin position="787"/>
        <end position="830"/>
    </location>
</feature>
<feature type="region of interest" description="Disordered" evidence="1">
    <location>
        <begin position="1069"/>
        <end position="1112"/>
    </location>
</feature>
<sequence length="1112" mass="115813">MKQTAPISLDSFDPEVLAAAREVARRAGVPLESWIASVATPDPSKPGPRRRRRADAVPQAREASAEPARQVGGRAPEKAPAPASRKDGPQHKRREATQGASAAEASETASLEASLGAMMRRLDALDRSISQEREASKADAARMIDEIEARLTTARQPVAPEMIAGRIADIERKMGEIAGQLDTPRPLGRRGRPLATEVRDAVAEVRRRQRELEEGIAEWNAASAGELKDGPQDGPAALAVTPAEEGSGQEPSPAIAELQRETNRLRDALGSLATGRDVSELERTMQAVASDLQRARAPQELAAIAAPVELMRLQVERIAEDVADNVHARIAGEVERLAGKVDAVLSGVLSGPADQSALDGVFRELDEIRRLVASLAGPERIQSLAQGVQAISAQITQLQRDEDAGIATLKPLLEEIRGELKAPDSSRELPGALLGRFEALAQRLDGTESGSVGELIERLEGVAEKVDRVSAGGSGLDALERHVLALASRLEAPRDTDPAVARLERSMGDLLAQVTALRNGTDLEATVAQAVREAVAGSAAPLAAGGGFELLRADLAEMRANQKGADQRLQSTMEGVQSVLMRLSEQLDRTMTSSAALTAAAPQERAPVVLSSAERVSHERPAAPKTAAKPSSEPSSQNLARPNRTATSDEAGGTEASRLSDELLEPGAGRPGSGRPAAPEASPAATGGADIKTSFIAAARRAAQAAQAESATEAPLTARLRDKVAPARMPGAETTPLSRIRGALDSRRRTLLLGLAAVVLALGAYQAFVAGKGNPTGTPTGDPAVPEARPVASTAPAASTDAAASRTETTAEPVQAAASQAQAPSETSPQTGTSAQTTPDPATTQSIAEPKSAPAKRGLPQVAGMSTLVPDLAGLPPALAKLKQDALDGDGAAVWEIASREAEGRGVTRDLAVAAKLYERLANAGYAPAQFKVGNAYEKGSGVVRDIEKAKAWYGRAADQGNIRAMHNLAVLHAENPAANGKADFVTAANAFRRAAEHGVRDSQYNLAVLYARGLGVGQDLVQSYLWFSAAATQGDQEAGRKRDEVAAKLSPKDLTEARNLAGSFKAKAVDPAANEAPSQKATAAAGMSLMGAPSPGMPIAASPSAQKRFGV</sequence>
<feature type="compositionally biased region" description="Polar residues" evidence="1">
    <location>
        <begin position="831"/>
        <end position="847"/>
    </location>
</feature>
<feature type="region of interest" description="Disordered" evidence="1">
    <location>
        <begin position="223"/>
        <end position="251"/>
    </location>
</feature>
<feature type="compositionally biased region" description="Low complexity" evidence="1">
    <location>
        <begin position="97"/>
        <end position="109"/>
    </location>
</feature>
<reference evidence="3" key="1">
    <citation type="submission" date="2017-10" db="EMBL/GenBank/DDBJ databases">
        <authorList>
            <person name="Regsiter A."/>
            <person name="William W."/>
        </authorList>
    </citation>
    <scope>NUCLEOTIDE SEQUENCE [LARGE SCALE GENOMIC DNA]</scope>
</reference>
<dbReference type="SMART" id="SM00671">
    <property type="entry name" value="SEL1"/>
    <property type="match status" value="4"/>
</dbReference>
<feature type="compositionally biased region" description="Low complexity" evidence="1">
    <location>
        <begin position="623"/>
        <end position="636"/>
    </location>
</feature>
<evidence type="ECO:0000256" key="1">
    <source>
        <dbReference type="SAM" id="MobiDB-lite"/>
    </source>
</evidence>
<dbReference type="PANTHER" id="PTHR45011:SF1">
    <property type="entry name" value="DAP3-BINDING CELL DEATH ENHANCER 1"/>
    <property type="match status" value="1"/>
</dbReference>
<feature type="region of interest" description="Disordered" evidence="1">
    <location>
        <begin position="30"/>
        <end position="109"/>
    </location>
</feature>
<dbReference type="AlphaFoldDB" id="A0A2N9ANZ4"/>
<dbReference type="Gene3D" id="1.25.40.10">
    <property type="entry name" value="Tetratricopeptide repeat domain"/>
    <property type="match status" value="1"/>
</dbReference>
<evidence type="ECO:0000313" key="2">
    <source>
        <dbReference type="EMBL" id="SOR29087.1"/>
    </source>
</evidence>
<proteinExistence type="predicted"/>
<dbReference type="InterPro" id="IPR011990">
    <property type="entry name" value="TPR-like_helical_dom_sf"/>
</dbReference>
<dbReference type="InterPro" id="IPR052748">
    <property type="entry name" value="ISR_Activator"/>
</dbReference>
<dbReference type="Pfam" id="PF08238">
    <property type="entry name" value="Sel1"/>
    <property type="match status" value="3"/>
</dbReference>
<accession>A0A2N9ANZ4</accession>
<name>A0A2N9ANZ4_METEX</name>
<feature type="compositionally biased region" description="Polar residues" evidence="1">
    <location>
        <begin position="637"/>
        <end position="648"/>
    </location>
</feature>
<dbReference type="Proteomes" id="UP000233769">
    <property type="component" value="Chromosome tk0001"/>
</dbReference>
<evidence type="ECO:0008006" key="4">
    <source>
        <dbReference type="Google" id="ProtNLM"/>
    </source>
</evidence>
<dbReference type="PANTHER" id="PTHR45011">
    <property type="entry name" value="DAP3-BINDING CELL DEATH ENHANCER 1"/>
    <property type="match status" value="1"/>
</dbReference>
<gene>
    <name evidence="2" type="ORF">TK0001_2485</name>
</gene>
<evidence type="ECO:0000313" key="3">
    <source>
        <dbReference type="Proteomes" id="UP000233769"/>
    </source>
</evidence>
<organism evidence="2 3">
    <name type="scientific">Methylorubrum extorquens</name>
    <name type="common">Methylobacterium dichloromethanicum</name>
    <name type="synonym">Methylobacterium extorquens</name>
    <dbReference type="NCBI Taxonomy" id="408"/>
    <lineage>
        <taxon>Bacteria</taxon>
        <taxon>Pseudomonadati</taxon>
        <taxon>Pseudomonadota</taxon>
        <taxon>Alphaproteobacteria</taxon>
        <taxon>Hyphomicrobiales</taxon>
        <taxon>Methylobacteriaceae</taxon>
        <taxon>Methylorubrum</taxon>
    </lineage>
</organism>
<dbReference type="InterPro" id="IPR006597">
    <property type="entry name" value="Sel1-like"/>
</dbReference>
<feature type="compositionally biased region" description="Low complexity" evidence="1">
    <location>
        <begin position="665"/>
        <end position="687"/>
    </location>
</feature>
<protein>
    <recommendedName>
        <fullName evidence="4">Sel1 domain protein repeat-containing protein</fullName>
    </recommendedName>
</protein>
<dbReference type="SUPFAM" id="SSF81901">
    <property type="entry name" value="HCP-like"/>
    <property type="match status" value="1"/>
</dbReference>
<dbReference type="EMBL" id="LT962688">
    <property type="protein sequence ID" value="SOR29087.1"/>
    <property type="molecule type" value="Genomic_DNA"/>
</dbReference>
<feature type="region of interest" description="Disordered" evidence="1">
    <location>
        <begin position="594"/>
        <end position="687"/>
    </location>
</feature>
<feature type="region of interest" description="Disordered" evidence="1">
    <location>
        <begin position="774"/>
        <end position="858"/>
    </location>
</feature>
<feature type="region of interest" description="Disordered" evidence="1">
    <location>
        <begin position="707"/>
        <end position="733"/>
    </location>
</feature>